<dbReference type="Gramene" id="AUR62004663-RA">
    <property type="protein sequence ID" value="AUR62004663-RA:cds"/>
    <property type="gene ID" value="AUR62004663"/>
</dbReference>
<dbReference type="AlphaFoldDB" id="A0A803L053"/>
<dbReference type="InterPro" id="IPR026721">
    <property type="entry name" value="TMEM18"/>
</dbReference>
<gene>
    <name evidence="2" type="primary">LOC110714336</name>
</gene>
<keyword evidence="1" id="KW-0472">Membrane</keyword>
<reference evidence="2" key="2">
    <citation type="submission" date="2021-03" db="UniProtKB">
        <authorList>
            <consortium name="EnsemblPlants"/>
        </authorList>
    </citation>
    <scope>IDENTIFICATION</scope>
</reference>
<accession>A0A803L053</accession>
<keyword evidence="1" id="KW-1133">Transmembrane helix</keyword>
<dbReference type="Proteomes" id="UP000596660">
    <property type="component" value="Unplaced"/>
</dbReference>
<protein>
    <recommendedName>
        <fullName evidence="4">Transmembrane protein 18</fullName>
    </recommendedName>
</protein>
<organism evidence="2 3">
    <name type="scientific">Chenopodium quinoa</name>
    <name type="common">Quinoa</name>
    <dbReference type="NCBI Taxonomy" id="63459"/>
    <lineage>
        <taxon>Eukaryota</taxon>
        <taxon>Viridiplantae</taxon>
        <taxon>Streptophyta</taxon>
        <taxon>Embryophyta</taxon>
        <taxon>Tracheophyta</taxon>
        <taxon>Spermatophyta</taxon>
        <taxon>Magnoliopsida</taxon>
        <taxon>eudicotyledons</taxon>
        <taxon>Gunneridae</taxon>
        <taxon>Pentapetalae</taxon>
        <taxon>Caryophyllales</taxon>
        <taxon>Chenopodiaceae</taxon>
        <taxon>Chenopodioideae</taxon>
        <taxon>Atripliceae</taxon>
        <taxon>Chenopodium</taxon>
    </lineage>
</organism>
<sequence>MDEVRSAMEDHMNQIADLVQKLSDELRSGFAPAYDNFMGFFHAIDWKLVIGAVVDGIIGILCVSVANYYLLQETCQLPNVPIPSCLHHAAVSGVYLAERLNRFLGAHWESFATQNYFDPQGLFLSVLWSGPLLVIAMLILINTLFSLCHLIVRWKRAELRHRARLEKKEN</sequence>
<dbReference type="OMA" id="RRLNFHM"/>
<name>A0A803L053_CHEQI</name>
<proteinExistence type="predicted"/>
<keyword evidence="3" id="KW-1185">Reference proteome</keyword>
<feature type="transmembrane region" description="Helical" evidence="1">
    <location>
        <begin position="132"/>
        <end position="152"/>
    </location>
</feature>
<evidence type="ECO:0000313" key="3">
    <source>
        <dbReference type="Proteomes" id="UP000596660"/>
    </source>
</evidence>
<dbReference type="Pfam" id="PF14770">
    <property type="entry name" value="TMEM18"/>
    <property type="match status" value="1"/>
</dbReference>
<reference evidence="2" key="1">
    <citation type="journal article" date="2017" name="Nature">
        <title>The genome of Chenopodium quinoa.</title>
        <authorList>
            <person name="Jarvis D.E."/>
            <person name="Ho Y.S."/>
            <person name="Lightfoot D.J."/>
            <person name="Schmoeckel S.M."/>
            <person name="Li B."/>
            <person name="Borm T.J.A."/>
            <person name="Ohyanagi H."/>
            <person name="Mineta K."/>
            <person name="Michell C.T."/>
            <person name="Saber N."/>
            <person name="Kharbatia N.M."/>
            <person name="Rupper R.R."/>
            <person name="Sharp A.R."/>
            <person name="Dally N."/>
            <person name="Boughton B.A."/>
            <person name="Woo Y.H."/>
            <person name="Gao G."/>
            <person name="Schijlen E.G.W.M."/>
            <person name="Guo X."/>
            <person name="Momin A.A."/>
            <person name="Negrao S."/>
            <person name="Al-Babili S."/>
            <person name="Gehring C."/>
            <person name="Roessner U."/>
            <person name="Jung C."/>
            <person name="Murphy K."/>
            <person name="Arold S.T."/>
            <person name="Gojobori T."/>
            <person name="van der Linden C.G."/>
            <person name="van Loo E.N."/>
            <person name="Jellen E.N."/>
            <person name="Maughan P.J."/>
            <person name="Tester M."/>
        </authorList>
    </citation>
    <scope>NUCLEOTIDE SEQUENCE [LARGE SCALE GENOMIC DNA]</scope>
    <source>
        <strain evidence="2">cv. PI 614886</strain>
    </source>
</reference>
<dbReference type="EnsemblPlants" id="AUR62004663-RA">
    <property type="protein sequence ID" value="AUR62004663-RA:cds"/>
    <property type="gene ID" value="AUR62004663"/>
</dbReference>
<feature type="transmembrane region" description="Helical" evidence="1">
    <location>
        <begin position="48"/>
        <end position="71"/>
    </location>
</feature>
<evidence type="ECO:0008006" key="4">
    <source>
        <dbReference type="Google" id="ProtNLM"/>
    </source>
</evidence>
<evidence type="ECO:0000313" key="2">
    <source>
        <dbReference type="EnsemblPlants" id="AUR62004663-RA:cds"/>
    </source>
</evidence>
<evidence type="ECO:0000256" key="1">
    <source>
        <dbReference type="SAM" id="Phobius"/>
    </source>
</evidence>
<keyword evidence="1" id="KW-0812">Transmembrane</keyword>